<dbReference type="InterPro" id="IPR036134">
    <property type="entry name" value="Crypto/Photolyase_FAD-like_sf"/>
</dbReference>
<dbReference type="PANTHER" id="PTHR11455:SF9">
    <property type="entry name" value="CRYPTOCHROME CIRCADIAN CLOCK 5 ISOFORM X1"/>
    <property type="match status" value="1"/>
</dbReference>
<comment type="cofactor">
    <cofactor evidence="4">
        <name>FAD</name>
        <dbReference type="ChEBI" id="CHEBI:57692"/>
    </cofactor>
    <text evidence="4">Binds 1 FAD per subunit.</text>
</comment>
<organism evidence="6 7">
    <name type="scientific">Neogemmobacter tilapiae</name>
    <dbReference type="NCBI Taxonomy" id="875041"/>
    <lineage>
        <taxon>Bacteria</taxon>
        <taxon>Pseudomonadati</taxon>
        <taxon>Pseudomonadota</taxon>
        <taxon>Alphaproteobacteria</taxon>
        <taxon>Rhodobacterales</taxon>
        <taxon>Paracoccaceae</taxon>
        <taxon>Neogemmobacter</taxon>
    </lineage>
</organism>
<keyword evidence="3 4" id="KW-0274">FAD</keyword>
<evidence type="ECO:0000313" key="7">
    <source>
        <dbReference type="Proteomes" id="UP000638981"/>
    </source>
</evidence>
<dbReference type="InterPro" id="IPR005101">
    <property type="entry name" value="Cryptochr/Photolyase_FAD-bd"/>
</dbReference>
<feature type="binding site" evidence="4">
    <location>
        <position position="233"/>
    </location>
    <ligand>
        <name>FAD</name>
        <dbReference type="ChEBI" id="CHEBI:57692"/>
    </ligand>
</feature>
<name>A0A918TV63_9RHOB</name>
<dbReference type="PANTHER" id="PTHR11455">
    <property type="entry name" value="CRYPTOCHROME"/>
    <property type="match status" value="1"/>
</dbReference>
<dbReference type="GO" id="GO:0071949">
    <property type="term" value="F:FAD binding"/>
    <property type="evidence" value="ECO:0007669"/>
    <property type="project" value="TreeGrafter"/>
</dbReference>
<evidence type="ECO:0000313" key="6">
    <source>
        <dbReference type="EMBL" id="GHC62839.1"/>
    </source>
</evidence>
<evidence type="ECO:0000256" key="2">
    <source>
        <dbReference type="ARBA" id="ARBA00022630"/>
    </source>
</evidence>
<dbReference type="InterPro" id="IPR036155">
    <property type="entry name" value="Crypto/Photolyase_N_sf"/>
</dbReference>
<dbReference type="Gene3D" id="1.10.579.10">
    <property type="entry name" value="DNA Cyclobutane Dipyrimidine Photolyase, subunit A, domain 3"/>
    <property type="match status" value="1"/>
</dbReference>
<sequence length="423" mass="46345">MNVLVWFRRDLRAFDHPALAAAGAMGPVLPVFVIEPDFWTQADRSGRQWAFLRETLLDLRGQLRGQLLVRQGAAVTVLAGLCRKHRIRRIVTMADAAWPGGCDVAEWARGAGVEWLELPQGADAGQGALNFVADLAPGPIPDARSLGMVDDRCPHRQAGGRAAGQALLDGFLTHRSQGYQQAETHALLSERASSRLSPHLAWGSLSAREVALAAAERQVAANHGDWAAGLRLFQSRLALRDQSPVVPMTGQGAAHDLDAFAAGETGLPFVDAVLRYFQATGWLNHRLRALLVSIALHHLRINPTLAGQALARLSTDYDPTIHSREMQRVALARPLHPLPLAARLDPTGSFTRRWLPELAHLPDDALQQPWKSPLARPLLGRRYPEPLVDPNQALRRAGARKGATHRRPDFTLIECPRQLALPL</sequence>
<reference evidence="6" key="2">
    <citation type="submission" date="2020-09" db="EMBL/GenBank/DDBJ databases">
        <authorList>
            <person name="Sun Q."/>
            <person name="Kim S."/>
        </authorList>
    </citation>
    <scope>NUCLEOTIDE SEQUENCE</scope>
    <source>
        <strain evidence="6">KCTC 23310</strain>
    </source>
</reference>
<accession>A0A918TV63</accession>
<proteinExistence type="predicted"/>
<evidence type="ECO:0000256" key="4">
    <source>
        <dbReference type="PIRSR" id="PIRSR602081-1"/>
    </source>
</evidence>
<dbReference type="AlphaFoldDB" id="A0A918TV63"/>
<dbReference type="SUPFAM" id="SSF48173">
    <property type="entry name" value="Cryptochrome/photolyase FAD-binding domain"/>
    <property type="match status" value="1"/>
</dbReference>
<dbReference type="Pfam" id="PF00875">
    <property type="entry name" value="DNA_photolyase"/>
    <property type="match status" value="1"/>
</dbReference>
<dbReference type="Pfam" id="PF03441">
    <property type="entry name" value="FAD_binding_7"/>
    <property type="match status" value="1"/>
</dbReference>
<gene>
    <name evidence="6" type="ORF">GCM10007315_28780</name>
</gene>
<feature type="binding site" evidence="4">
    <location>
        <position position="179"/>
    </location>
    <ligand>
        <name>FAD</name>
        <dbReference type="ChEBI" id="CHEBI:57692"/>
    </ligand>
</feature>
<dbReference type="Gene3D" id="1.25.40.80">
    <property type="match status" value="1"/>
</dbReference>
<dbReference type="Proteomes" id="UP000638981">
    <property type="component" value="Unassembled WGS sequence"/>
</dbReference>
<dbReference type="GO" id="GO:0009416">
    <property type="term" value="P:response to light stimulus"/>
    <property type="evidence" value="ECO:0007669"/>
    <property type="project" value="TreeGrafter"/>
</dbReference>
<protein>
    <submittedName>
        <fullName evidence="6">Deoxyribodipyrimidine photo-lyase</fullName>
    </submittedName>
</protein>
<evidence type="ECO:0000256" key="3">
    <source>
        <dbReference type="ARBA" id="ARBA00022827"/>
    </source>
</evidence>
<feature type="domain" description="Photolyase/cryptochrome alpha/beta" evidence="5">
    <location>
        <begin position="1"/>
        <end position="123"/>
    </location>
</feature>
<comment type="caution">
    <text evidence="6">The sequence shown here is derived from an EMBL/GenBank/DDBJ whole genome shotgun (WGS) entry which is preliminary data.</text>
</comment>
<feature type="binding site" evidence="4">
    <location>
        <begin position="193"/>
        <end position="197"/>
    </location>
    <ligand>
        <name>FAD</name>
        <dbReference type="ChEBI" id="CHEBI:57692"/>
    </ligand>
</feature>
<dbReference type="InterPro" id="IPR006050">
    <property type="entry name" value="DNA_photolyase_N"/>
</dbReference>
<dbReference type="SUPFAM" id="SSF52425">
    <property type="entry name" value="Cryptochrome/photolyase, N-terminal domain"/>
    <property type="match status" value="1"/>
</dbReference>
<keyword evidence="2 4" id="KW-0285">Flavoprotein</keyword>
<dbReference type="EMBL" id="BMYJ01000009">
    <property type="protein sequence ID" value="GHC62839.1"/>
    <property type="molecule type" value="Genomic_DNA"/>
</dbReference>
<dbReference type="PROSITE" id="PS51645">
    <property type="entry name" value="PHR_CRY_ALPHA_BETA"/>
    <property type="match status" value="1"/>
</dbReference>
<keyword evidence="7" id="KW-1185">Reference proteome</keyword>
<reference evidence="6" key="1">
    <citation type="journal article" date="2014" name="Int. J. Syst. Evol. Microbiol.">
        <title>Complete genome sequence of Corynebacterium casei LMG S-19264T (=DSM 44701T), isolated from a smear-ripened cheese.</title>
        <authorList>
            <consortium name="US DOE Joint Genome Institute (JGI-PGF)"/>
            <person name="Walter F."/>
            <person name="Albersmeier A."/>
            <person name="Kalinowski J."/>
            <person name="Ruckert C."/>
        </authorList>
    </citation>
    <scope>NUCLEOTIDE SEQUENCE</scope>
    <source>
        <strain evidence="6">KCTC 23310</strain>
    </source>
</reference>
<evidence type="ECO:0000256" key="1">
    <source>
        <dbReference type="ARBA" id="ARBA00001932"/>
    </source>
</evidence>
<comment type="cofactor">
    <cofactor evidence="1">
        <name>(6R)-5,10-methylene-5,6,7,8-tetrahydrofolate</name>
        <dbReference type="ChEBI" id="CHEBI:15636"/>
    </cofactor>
</comment>
<dbReference type="InterPro" id="IPR002081">
    <property type="entry name" value="Cryptochrome/DNA_photolyase_1"/>
</dbReference>
<dbReference type="RefSeq" id="WP_189412384.1">
    <property type="nucleotide sequence ID" value="NZ_BMYJ01000009.1"/>
</dbReference>
<dbReference type="Gene3D" id="3.40.50.620">
    <property type="entry name" value="HUPs"/>
    <property type="match status" value="1"/>
</dbReference>
<dbReference type="GO" id="GO:0003677">
    <property type="term" value="F:DNA binding"/>
    <property type="evidence" value="ECO:0007669"/>
    <property type="project" value="TreeGrafter"/>
</dbReference>
<dbReference type="InterPro" id="IPR014729">
    <property type="entry name" value="Rossmann-like_a/b/a_fold"/>
</dbReference>
<dbReference type="GO" id="GO:0003904">
    <property type="term" value="F:deoxyribodipyrimidine photo-lyase activity"/>
    <property type="evidence" value="ECO:0007669"/>
    <property type="project" value="TreeGrafter"/>
</dbReference>
<feature type="binding site" evidence="4">
    <location>
        <begin position="316"/>
        <end position="318"/>
    </location>
    <ligand>
        <name>FAD</name>
        <dbReference type="ChEBI" id="CHEBI:57692"/>
    </ligand>
</feature>
<evidence type="ECO:0000259" key="5">
    <source>
        <dbReference type="PROSITE" id="PS51645"/>
    </source>
</evidence>